<proteinExistence type="predicted"/>
<name>A0AAD6XE00_9AGAR</name>
<feature type="compositionally biased region" description="Basic and acidic residues" evidence="1">
    <location>
        <begin position="139"/>
        <end position="148"/>
    </location>
</feature>
<dbReference type="EMBL" id="JARJCM010000015">
    <property type="protein sequence ID" value="KAJ7041784.1"/>
    <property type="molecule type" value="Genomic_DNA"/>
</dbReference>
<reference evidence="2" key="1">
    <citation type="submission" date="2023-03" db="EMBL/GenBank/DDBJ databases">
        <title>Massive genome expansion in bonnet fungi (Mycena s.s.) driven by repeated elements and novel gene families across ecological guilds.</title>
        <authorList>
            <consortium name="Lawrence Berkeley National Laboratory"/>
            <person name="Harder C.B."/>
            <person name="Miyauchi S."/>
            <person name="Viragh M."/>
            <person name="Kuo A."/>
            <person name="Thoen E."/>
            <person name="Andreopoulos B."/>
            <person name="Lu D."/>
            <person name="Skrede I."/>
            <person name="Drula E."/>
            <person name="Henrissat B."/>
            <person name="Morin E."/>
            <person name="Kohler A."/>
            <person name="Barry K."/>
            <person name="LaButti K."/>
            <person name="Morin E."/>
            <person name="Salamov A."/>
            <person name="Lipzen A."/>
            <person name="Mereny Z."/>
            <person name="Hegedus B."/>
            <person name="Baldrian P."/>
            <person name="Stursova M."/>
            <person name="Weitz H."/>
            <person name="Taylor A."/>
            <person name="Grigoriev I.V."/>
            <person name="Nagy L.G."/>
            <person name="Martin F."/>
            <person name="Kauserud H."/>
        </authorList>
    </citation>
    <scope>NUCLEOTIDE SEQUENCE</scope>
    <source>
        <strain evidence="2">CBHHK200</strain>
    </source>
</reference>
<comment type="caution">
    <text evidence="2">The sequence shown here is derived from an EMBL/GenBank/DDBJ whole genome shotgun (WGS) entry which is preliminary data.</text>
</comment>
<dbReference type="AlphaFoldDB" id="A0AAD6XE00"/>
<feature type="compositionally biased region" description="Pro residues" evidence="1">
    <location>
        <begin position="123"/>
        <end position="132"/>
    </location>
</feature>
<dbReference type="Proteomes" id="UP001218188">
    <property type="component" value="Unassembled WGS sequence"/>
</dbReference>
<evidence type="ECO:0000313" key="2">
    <source>
        <dbReference type="EMBL" id="KAJ7041784.1"/>
    </source>
</evidence>
<evidence type="ECO:0000313" key="3">
    <source>
        <dbReference type="Proteomes" id="UP001218188"/>
    </source>
</evidence>
<accession>A0AAD6XE00</accession>
<feature type="compositionally biased region" description="Low complexity" evidence="1">
    <location>
        <begin position="106"/>
        <end position="115"/>
    </location>
</feature>
<keyword evidence="3" id="KW-1185">Reference proteome</keyword>
<evidence type="ECO:0000256" key="1">
    <source>
        <dbReference type="SAM" id="MobiDB-lite"/>
    </source>
</evidence>
<sequence length="148" mass="15907">MVWFDAVQTKPSLVSLLFRPLVALSTPAVGLFSNPRLLVARCRLVDGLMVLGAFIAGSQEHHLKPLRPYVPPWSMFAVVKILGACRSQDVKPILRVKPSKAPPQDSNITSITSSSGIVKTPDPAAPTPPPPTLGTSSFKNEDRLNSAI</sequence>
<gene>
    <name evidence="2" type="ORF">C8F04DRAFT_1176873</name>
</gene>
<organism evidence="2 3">
    <name type="scientific">Mycena alexandri</name>
    <dbReference type="NCBI Taxonomy" id="1745969"/>
    <lineage>
        <taxon>Eukaryota</taxon>
        <taxon>Fungi</taxon>
        <taxon>Dikarya</taxon>
        <taxon>Basidiomycota</taxon>
        <taxon>Agaricomycotina</taxon>
        <taxon>Agaricomycetes</taxon>
        <taxon>Agaricomycetidae</taxon>
        <taxon>Agaricales</taxon>
        <taxon>Marasmiineae</taxon>
        <taxon>Mycenaceae</taxon>
        <taxon>Mycena</taxon>
    </lineage>
</organism>
<feature type="region of interest" description="Disordered" evidence="1">
    <location>
        <begin position="95"/>
        <end position="148"/>
    </location>
</feature>
<protein>
    <submittedName>
        <fullName evidence="2">Uncharacterized protein</fullName>
    </submittedName>
</protein>